<proteinExistence type="predicted"/>
<dbReference type="Gene3D" id="3.40.50.1820">
    <property type="entry name" value="alpha/beta hydrolase"/>
    <property type="match status" value="1"/>
</dbReference>
<name>A0A5B8MB05_9CHLO</name>
<reference evidence="2 3" key="1">
    <citation type="submission" date="2018-07" db="EMBL/GenBank/DDBJ databases">
        <title>The complete nuclear genome of the prasinophyte Chloropicon primus (CCMP1205).</title>
        <authorList>
            <person name="Pombert J.-F."/>
            <person name="Otis C."/>
            <person name="Turmel M."/>
            <person name="Lemieux C."/>
        </authorList>
    </citation>
    <scope>NUCLEOTIDE SEQUENCE [LARGE SCALE GENOMIC DNA]</scope>
    <source>
        <strain evidence="2 3">CCMP1205</strain>
    </source>
</reference>
<dbReference type="AlphaFoldDB" id="A0A5B8MB05"/>
<dbReference type="STRING" id="1764295.A0A5B8MB05"/>
<dbReference type="GO" id="GO:0046464">
    <property type="term" value="P:acylglycerol catabolic process"/>
    <property type="evidence" value="ECO:0007669"/>
    <property type="project" value="TreeGrafter"/>
</dbReference>
<dbReference type="Proteomes" id="UP000316726">
    <property type="component" value="Chromosome 1"/>
</dbReference>
<organism evidence="2 3">
    <name type="scientific">Chloropicon primus</name>
    <dbReference type="NCBI Taxonomy" id="1764295"/>
    <lineage>
        <taxon>Eukaryota</taxon>
        <taxon>Viridiplantae</taxon>
        <taxon>Chlorophyta</taxon>
        <taxon>Chloropicophyceae</taxon>
        <taxon>Chloropicales</taxon>
        <taxon>Chloropicaceae</taxon>
        <taxon>Chloropicon</taxon>
    </lineage>
</organism>
<dbReference type="Pfam" id="PF12697">
    <property type="entry name" value="Abhydrolase_6"/>
    <property type="match status" value="1"/>
</dbReference>
<dbReference type="PANTHER" id="PTHR43798:SF5">
    <property type="entry name" value="MONOACYLGLYCEROL LIPASE ABHD6"/>
    <property type="match status" value="1"/>
</dbReference>
<dbReference type="GO" id="GO:0047372">
    <property type="term" value="F:monoacylglycerol lipase activity"/>
    <property type="evidence" value="ECO:0007669"/>
    <property type="project" value="TreeGrafter"/>
</dbReference>
<dbReference type="InterPro" id="IPR029058">
    <property type="entry name" value="AB_hydrolase_fold"/>
</dbReference>
<evidence type="ECO:0000313" key="3">
    <source>
        <dbReference type="Proteomes" id="UP000316726"/>
    </source>
</evidence>
<dbReference type="OrthoDB" id="408373at2759"/>
<evidence type="ECO:0000259" key="1">
    <source>
        <dbReference type="Pfam" id="PF12697"/>
    </source>
</evidence>
<sequence>MMEVHELCAPRRGNEGEVLTVLMLHCAGFHGRVYRRIATALRDKFEGEVRVLAPDFRGHGDTAAGDESSFTWYQMARDLVEIVKSENVEGKAVVLGHSLGAVVGLIAEIENPGIFRGVWCFEPVLFADVNGLKYSQFFSVKARGRKSTFASHQEAFENFRTKRPTKLLDTQCLRDYVWDGFRARGNGGVELKCAPEVEARTYLAGFETFKRGINEELKDITCPVVLACGSNVGAENVVSQNADLFAGKFRRGRLERYGDLGHFGPFEQPEFVAERLLTFIREDVAGGPSLPRYMHWNLSWRSKL</sequence>
<keyword evidence="3" id="KW-1185">Reference proteome</keyword>
<evidence type="ECO:0000313" key="2">
    <source>
        <dbReference type="EMBL" id="QDZ17628.1"/>
    </source>
</evidence>
<protein>
    <submittedName>
        <fullName evidence="2">Putative alpha/beta hydrolase</fullName>
    </submittedName>
</protein>
<dbReference type="InterPro" id="IPR050266">
    <property type="entry name" value="AB_hydrolase_sf"/>
</dbReference>
<dbReference type="EMBL" id="CP031034">
    <property type="protein sequence ID" value="QDZ17628.1"/>
    <property type="molecule type" value="Genomic_DNA"/>
</dbReference>
<dbReference type="SUPFAM" id="SSF53474">
    <property type="entry name" value="alpha/beta-Hydrolases"/>
    <property type="match status" value="1"/>
</dbReference>
<dbReference type="InterPro" id="IPR000073">
    <property type="entry name" value="AB_hydrolase_1"/>
</dbReference>
<feature type="domain" description="AB hydrolase-1" evidence="1">
    <location>
        <begin position="21"/>
        <end position="274"/>
    </location>
</feature>
<keyword evidence="2" id="KW-0378">Hydrolase</keyword>
<gene>
    <name evidence="2" type="ORF">A3770_01p01460</name>
</gene>
<accession>A0A5B8MB05</accession>
<dbReference type="GO" id="GO:0016020">
    <property type="term" value="C:membrane"/>
    <property type="evidence" value="ECO:0007669"/>
    <property type="project" value="TreeGrafter"/>
</dbReference>
<dbReference type="PANTHER" id="PTHR43798">
    <property type="entry name" value="MONOACYLGLYCEROL LIPASE"/>
    <property type="match status" value="1"/>
</dbReference>